<proteinExistence type="predicted"/>
<name>A0A8T0V421_PANVG</name>
<dbReference type="PANTHER" id="PTHR19338:SF45">
    <property type="entry name" value="RX N-TERMINAL DOMAIN-CONTAINING PROTEIN"/>
    <property type="match status" value="1"/>
</dbReference>
<dbReference type="EMBL" id="CM029040">
    <property type="protein sequence ID" value="KAG2631461.1"/>
    <property type="molecule type" value="Genomic_DNA"/>
</dbReference>
<dbReference type="AlphaFoldDB" id="A0A8T0V421"/>
<gene>
    <name evidence="2" type="ORF">PVAP13_2NG385283</name>
</gene>
<keyword evidence="3" id="KW-1185">Reference proteome</keyword>
<accession>A0A8T0V421</accession>
<dbReference type="InterPro" id="IPR027417">
    <property type="entry name" value="P-loop_NTPase"/>
</dbReference>
<reference evidence="2" key="1">
    <citation type="submission" date="2020-05" db="EMBL/GenBank/DDBJ databases">
        <title>WGS assembly of Panicum virgatum.</title>
        <authorList>
            <person name="Lovell J.T."/>
            <person name="Jenkins J."/>
            <person name="Shu S."/>
            <person name="Juenger T.E."/>
            <person name="Schmutz J."/>
        </authorList>
    </citation>
    <scope>NUCLEOTIDE SEQUENCE</scope>
    <source>
        <strain evidence="2">AP13</strain>
    </source>
</reference>
<dbReference type="PANTHER" id="PTHR19338">
    <property type="entry name" value="TRANSLOCASE OF INNER MITOCHONDRIAL MEMBRANE 13 HOMOLOG"/>
    <property type="match status" value="1"/>
</dbReference>
<organism evidence="2 3">
    <name type="scientific">Panicum virgatum</name>
    <name type="common">Blackwell switchgrass</name>
    <dbReference type="NCBI Taxonomy" id="38727"/>
    <lineage>
        <taxon>Eukaryota</taxon>
        <taxon>Viridiplantae</taxon>
        <taxon>Streptophyta</taxon>
        <taxon>Embryophyta</taxon>
        <taxon>Tracheophyta</taxon>
        <taxon>Spermatophyta</taxon>
        <taxon>Magnoliopsida</taxon>
        <taxon>Liliopsida</taxon>
        <taxon>Poales</taxon>
        <taxon>Poaceae</taxon>
        <taxon>PACMAD clade</taxon>
        <taxon>Panicoideae</taxon>
        <taxon>Panicodae</taxon>
        <taxon>Paniceae</taxon>
        <taxon>Panicinae</taxon>
        <taxon>Panicum</taxon>
        <taxon>Panicum sect. Hiantes</taxon>
    </lineage>
</organism>
<dbReference type="Gene3D" id="3.40.50.300">
    <property type="entry name" value="P-loop containing nucleotide triphosphate hydrolases"/>
    <property type="match status" value="1"/>
</dbReference>
<dbReference type="Proteomes" id="UP000823388">
    <property type="component" value="Chromosome 2N"/>
</dbReference>
<feature type="domain" description="NB-ARC" evidence="1">
    <location>
        <begin position="13"/>
        <end position="69"/>
    </location>
</feature>
<evidence type="ECO:0000313" key="3">
    <source>
        <dbReference type="Proteomes" id="UP000823388"/>
    </source>
</evidence>
<protein>
    <recommendedName>
        <fullName evidence="1">NB-ARC domain-containing protein</fullName>
    </recommendedName>
</protein>
<dbReference type="Pfam" id="PF00931">
    <property type="entry name" value="NB-ARC"/>
    <property type="match status" value="1"/>
</dbReference>
<evidence type="ECO:0000313" key="2">
    <source>
        <dbReference type="EMBL" id="KAG2631461.1"/>
    </source>
</evidence>
<dbReference type="InterPro" id="IPR002182">
    <property type="entry name" value="NB-ARC"/>
</dbReference>
<evidence type="ECO:0000259" key="1">
    <source>
        <dbReference type="Pfam" id="PF00931"/>
    </source>
</evidence>
<sequence length="72" mass="7952">MVSSPLWDEVPHEMMKIVSVVGGGLCKTTLAKVVYDELKPQLDCGAFVLVGRNPGLKKVFMDILLDLHQGRQ</sequence>
<comment type="caution">
    <text evidence="2">The sequence shown here is derived from an EMBL/GenBank/DDBJ whole genome shotgun (WGS) entry which is preliminary data.</text>
</comment>